<evidence type="ECO:0000313" key="1">
    <source>
        <dbReference type="EMBL" id="OHA07373.1"/>
    </source>
</evidence>
<evidence type="ECO:0000313" key="2">
    <source>
        <dbReference type="Proteomes" id="UP000176510"/>
    </source>
</evidence>
<accession>A0A1G2L6U1</accession>
<name>A0A1G2L6U1_9BACT</name>
<dbReference type="Proteomes" id="UP000176510">
    <property type="component" value="Unassembled WGS sequence"/>
</dbReference>
<proteinExistence type="predicted"/>
<gene>
    <name evidence="1" type="ORF">A3B34_02875</name>
</gene>
<comment type="caution">
    <text evidence="1">The sequence shown here is derived from an EMBL/GenBank/DDBJ whole genome shotgun (WGS) entry which is preliminary data.</text>
</comment>
<protein>
    <submittedName>
        <fullName evidence="1">Uncharacterized protein</fullName>
    </submittedName>
</protein>
<dbReference type="STRING" id="1802279.A3B34_02875"/>
<organism evidence="1 2">
    <name type="scientific">Candidatus Sungbacteria bacterium RIFCSPLOWO2_01_FULL_54_21</name>
    <dbReference type="NCBI Taxonomy" id="1802279"/>
    <lineage>
        <taxon>Bacteria</taxon>
        <taxon>Candidatus Sungiibacteriota</taxon>
    </lineage>
</organism>
<dbReference type="Gene3D" id="3.40.630.30">
    <property type="match status" value="1"/>
</dbReference>
<dbReference type="EMBL" id="MHQR01000020">
    <property type="protein sequence ID" value="OHA07373.1"/>
    <property type="molecule type" value="Genomic_DNA"/>
</dbReference>
<sequence>MKPVFSKGFVDELESFDPAGSQYAFRCEWDGNPASLSSWDAHTANGWTDIVHRPDGNTGFLVGVGVVPKYRGDFFRHNHLAPAYPWGGRRLEKRGGPGWEKPMRVSELLIAVTLDNLFRLGVVQIIGNARIPGYHLHGALTPQEYCRLRREDGKLQDPVLRFHERMGAEILKPVLYSMEDPESCNAGCWVIYRHPFAG</sequence>
<dbReference type="AlphaFoldDB" id="A0A1G2L6U1"/>
<reference evidence="1 2" key="1">
    <citation type="journal article" date="2016" name="Nat. Commun.">
        <title>Thousands of microbial genomes shed light on interconnected biogeochemical processes in an aquifer system.</title>
        <authorList>
            <person name="Anantharaman K."/>
            <person name="Brown C.T."/>
            <person name="Hug L.A."/>
            <person name="Sharon I."/>
            <person name="Castelle C.J."/>
            <person name="Probst A.J."/>
            <person name="Thomas B.C."/>
            <person name="Singh A."/>
            <person name="Wilkins M.J."/>
            <person name="Karaoz U."/>
            <person name="Brodie E.L."/>
            <person name="Williams K.H."/>
            <person name="Hubbard S.S."/>
            <person name="Banfield J.F."/>
        </authorList>
    </citation>
    <scope>NUCLEOTIDE SEQUENCE [LARGE SCALE GENOMIC DNA]</scope>
</reference>